<dbReference type="Pfam" id="PF22780">
    <property type="entry name" value="HI0933_like_1st"/>
    <property type="match status" value="1"/>
</dbReference>
<dbReference type="PRINTS" id="PR00368">
    <property type="entry name" value="FADPNR"/>
</dbReference>
<dbReference type="SUPFAM" id="SSF51905">
    <property type="entry name" value="FAD/NAD(P)-binding domain"/>
    <property type="match status" value="1"/>
</dbReference>
<dbReference type="SUPFAM" id="SSF160996">
    <property type="entry name" value="HI0933 insert domain-like"/>
    <property type="match status" value="1"/>
</dbReference>
<protein>
    <submittedName>
        <fullName evidence="6">NAD(P)/FAD-dependent oxidoreductase</fullName>
    </submittedName>
</protein>
<evidence type="ECO:0000256" key="3">
    <source>
        <dbReference type="ARBA" id="ARBA00022827"/>
    </source>
</evidence>
<dbReference type="KEGG" id="fll:EI427_08275"/>
<dbReference type="Pfam" id="PF03486">
    <property type="entry name" value="HI0933_like"/>
    <property type="match status" value="1"/>
</dbReference>
<dbReference type="Gene3D" id="1.10.8.260">
    <property type="entry name" value="HI0933 insert domain-like"/>
    <property type="match status" value="1"/>
</dbReference>
<dbReference type="Proteomes" id="UP000267268">
    <property type="component" value="Chromosome 1"/>
</dbReference>
<dbReference type="Gene3D" id="3.50.50.60">
    <property type="entry name" value="FAD/NAD(P)-binding domain"/>
    <property type="match status" value="1"/>
</dbReference>
<dbReference type="InterPro" id="IPR036188">
    <property type="entry name" value="FAD/NAD-bd_sf"/>
</dbReference>
<dbReference type="PANTHER" id="PTHR42887">
    <property type="entry name" value="OS12G0638800 PROTEIN"/>
    <property type="match status" value="1"/>
</dbReference>
<name>A0A3S9P241_9BACT</name>
<dbReference type="InterPro" id="IPR057661">
    <property type="entry name" value="RsdA/BaiN/AoA(So)_Rossmann"/>
</dbReference>
<dbReference type="Gene3D" id="2.40.30.10">
    <property type="entry name" value="Translation factors"/>
    <property type="match status" value="1"/>
</dbReference>
<evidence type="ECO:0000313" key="6">
    <source>
        <dbReference type="EMBL" id="AZQ62232.1"/>
    </source>
</evidence>
<keyword evidence="3" id="KW-0274">FAD</keyword>
<accession>A0A3S9P241</accession>
<dbReference type="InterPro" id="IPR055178">
    <property type="entry name" value="RsdA/BaiN/AoA(So)-like_dom"/>
</dbReference>
<proteinExistence type="predicted"/>
<evidence type="ECO:0000256" key="2">
    <source>
        <dbReference type="ARBA" id="ARBA00022630"/>
    </source>
</evidence>
<feature type="domain" description="RsdA/BaiN/AoA(So)-like Rossmann fold-like" evidence="4">
    <location>
        <begin position="4"/>
        <end position="400"/>
    </location>
</feature>
<keyword evidence="2" id="KW-0285">Flavoprotein</keyword>
<dbReference type="NCBIfam" id="TIGR00275">
    <property type="entry name" value="aminoacetone oxidase family FAD-binding enzyme"/>
    <property type="match status" value="1"/>
</dbReference>
<evidence type="ECO:0000259" key="5">
    <source>
        <dbReference type="Pfam" id="PF22780"/>
    </source>
</evidence>
<dbReference type="InterPro" id="IPR023166">
    <property type="entry name" value="BaiN-like_dom_sf"/>
</dbReference>
<reference evidence="6 7" key="1">
    <citation type="submission" date="2018-12" db="EMBL/GenBank/DDBJ databases">
        <title>Flammeovirga pectinis sp. nov., isolated from the gut of the Korean scallop, Patinopecten yessoensis.</title>
        <authorList>
            <person name="Bae J.-W."/>
            <person name="Jeong Y.-S."/>
            <person name="Kang W."/>
        </authorList>
    </citation>
    <scope>NUCLEOTIDE SEQUENCE [LARGE SCALE GENOMIC DNA]</scope>
    <source>
        <strain evidence="6 7">L12M1</strain>
    </source>
</reference>
<gene>
    <name evidence="6" type="ORF">EI427_08275</name>
</gene>
<evidence type="ECO:0000256" key="1">
    <source>
        <dbReference type="ARBA" id="ARBA00001974"/>
    </source>
</evidence>
<organism evidence="6 7">
    <name type="scientific">Flammeovirga pectinis</name>
    <dbReference type="NCBI Taxonomy" id="2494373"/>
    <lineage>
        <taxon>Bacteria</taxon>
        <taxon>Pseudomonadati</taxon>
        <taxon>Bacteroidota</taxon>
        <taxon>Cytophagia</taxon>
        <taxon>Cytophagales</taxon>
        <taxon>Flammeovirgaceae</taxon>
        <taxon>Flammeovirga</taxon>
    </lineage>
</organism>
<dbReference type="PANTHER" id="PTHR42887:SF2">
    <property type="entry name" value="OS12G0638800 PROTEIN"/>
    <property type="match status" value="1"/>
</dbReference>
<dbReference type="EMBL" id="CP034562">
    <property type="protein sequence ID" value="AZQ62232.1"/>
    <property type="molecule type" value="Genomic_DNA"/>
</dbReference>
<sequence length="408" mass="45602">MQLKVAVIGGGAAGYFAAIKAAENKAEVHLLEKTSKVLGKVKISGGGRCNVTNATFNPVQLSKNYPRGEKFLKKAFNVFNAEHTVKWFEDRGVKIKEEPDKRMFPESNDSQTIIDCLQKEAFKCHVNLRLSSTVTGLTSKEGNKIGLVINGIEEVFDRVIVCTGGQPKIEGLNWLSDLGHTIERPVPSLFTFKIQDKKLASLMGLSVPDAKIRVIGEKKLQETGPLLVTHWGVSGPVVLRTSAWGARALSDKNYHFSILISWFNKYSDQDLRVFIQEQKEKLRKKQIKNNNPFTLPQRLWDYCLDKIGIPESKMWLDLSKKELNKLVEMLLSDEYEVKGTTKFKEEFVTCGGVSLTDIDVKTMQSKHINNLYFAGELMDIDGITGGFNFQAAWTTGFISGCSASVLLE</sequence>
<feature type="domain" description="RsdA/BaiN/AoA(So)-like insert" evidence="5">
    <location>
        <begin position="186"/>
        <end position="348"/>
    </location>
</feature>
<dbReference type="AlphaFoldDB" id="A0A3S9P241"/>
<evidence type="ECO:0000259" key="4">
    <source>
        <dbReference type="Pfam" id="PF03486"/>
    </source>
</evidence>
<comment type="cofactor">
    <cofactor evidence="1">
        <name>FAD</name>
        <dbReference type="ChEBI" id="CHEBI:57692"/>
    </cofactor>
</comment>
<keyword evidence="7" id="KW-1185">Reference proteome</keyword>
<dbReference type="RefSeq" id="WP_126613529.1">
    <property type="nucleotide sequence ID" value="NZ_CP034562.1"/>
</dbReference>
<evidence type="ECO:0000313" key="7">
    <source>
        <dbReference type="Proteomes" id="UP000267268"/>
    </source>
</evidence>
<dbReference type="OrthoDB" id="9773233at2"/>
<dbReference type="PRINTS" id="PR00411">
    <property type="entry name" value="PNDRDTASEI"/>
</dbReference>
<dbReference type="InterPro" id="IPR004792">
    <property type="entry name" value="BaiN-like"/>
</dbReference>